<feature type="region of interest" description="Disordered" evidence="2">
    <location>
        <begin position="165"/>
        <end position="276"/>
    </location>
</feature>
<feature type="region of interest" description="Disordered" evidence="2">
    <location>
        <begin position="92"/>
        <end position="142"/>
    </location>
</feature>
<dbReference type="InterPro" id="IPR044594">
    <property type="entry name" value="HIPP01/3/5/6"/>
</dbReference>
<proteinExistence type="predicted"/>
<accession>A0AAV1CRJ7</accession>
<evidence type="ECO:0000256" key="2">
    <source>
        <dbReference type="SAM" id="MobiDB-lite"/>
    </source>
</evidence>
<evidence type="ECO:0000256" key="1">
    <source>
        <dbReference type="ARBA" id="ARBA00004170"/>
    </source>
</evidence>
<feature type="compositionally biased region" description="Basic and acidic residues" evidence="2">
    <location>
        <begin position="197"/>
        <end position="237"/>
    </location>
</feature>
<dbReference type="Proteomes" id="UP001161247">
    <property type="component" value="Chromosome 3"/>
</dbReference>
<sequence length="373" mass="40438">MGEKDDKKGDAKNDGPEKKAAADGGGGKKDDGPTTIVLKMDLHCEGCAKKVKRAVRNFGGVEEVKTDCDTNKITVKGNVDPSWVREKVEQKYKKKVELVSPQPKKDAGGGDKKADDKSDKKPADDKKKDDANKKPKEPQVSTVVLKIKLHCDGCAQKIKRKVRKFDGVDEVKVDSDKDLVTAKGTMDPKELASYLKDITKRPVDIVPPPKKDDGGGDKKGKEGGGGGDKKDAEKPKEGGGGGGGDKKDKEKESGGGGGEKKKDGGEDKGKSVEESKVEIHKSEYHGYASTSGTAVPYTTGYYQYGVPAYNHAYAMQDYGVQPAYNYQIQEYGHSGHVVEYHRPHYEPPPPPPTFLPTHDQMFSDENPNACSLM</sequence>
<feature type="domain" description="HMA" evidence="3">
    <location>
        <begin position="33"/>
        <end position="100"/>
    </location>
</feature>
<dbReference type="InterPro" id="IPR006121">
    <property type="entry name" value="HMA_dom"/>
</dbReference>
<evidence type="ECO:0000313" key="5">
    <source>
        <dbReference type="Proteomes" id="UP001161247"/>
    </source>
</evidence>
<reference evidence="4" key="1">
    <citation type="submission" date="2023-03" db="EMBL/GenBank/DDBJ databases">
        <authorList>
            <person name="Julca I."/>
        </authorList>
    </citation>
    <scope>NUCLEOTIDE SEQUENCE</scope>
</reference>
<dbReference type="PANTHER" id="PTHR46413:SF1">
    <property type="entry name" value="HEAVY METAL-ASSOCIATED ISOPRENYLATED PLANT PROTEIN 6"/>
    <property type="match status" value="1"/>
</dbReference>
<dbReference type="Pfam" id="PF00403">
    <property type="entry name" value="HMA"/>
    <property type="match status" value="2"/>
</dbReference>
<evidence type="ECO:0000259" key="3">
    <source>
        <dbReference type="PROSITE" id="PS50846"/>
    </source>
</evidence>
<feature type="compositionally biased region" description="Basic and acidic residues" evidence="2">
    <location>
        <begin position="165"/>
        <end position="190"/>
    </location>
</feature>
<gene>
    <name evidence="4" type="ORF">OLC1_LOCUS8311</name>
</gene>
<dbReference type="PROSITE" id="PS50846">
    <property type="entry name" value="HMA_2"/>
    <property type="match status" value="2"/>
</dbReference>
<dbReference type="GO" id="GO:0046872">
    <property type="term" value="F:metal ion binding"/>
    <property type="evidence" value="ECO:0007669"/>
    <property type="project" value="InterPro"/>
</dbReference>
<comment type="subcellular location">
    <subcellularLocation>
        <location evidence="1">Membrane</location>
        <topology evidence="1">Peripheral membrane protein</topology>
    </subcellularLocation>
</comment>
<evidence type="ECO:0000313" key="4">
    <source>
        <dbReference type="EMBL" id="CAI9097970.1"/>
    </source>
</evidence>
<feature type="compositionally biased region" description="Basic and acidic residues" evidence="2">
    <location>
        <begin position="92"/>
        <end position="137"/>
    </location>
</feature>
<dbReference type="AlphaFoldDB" id="A0AAV1CRJ7"/>
<feature type="domain" description="HMA" evidence="3">
    <location>
        <begin position="140"/>
        <end position="203"/>
    </location>
</feature>
<feature type="compositionally biased region" description="Basic and acidic residues" evidence="2">
    <location>
        <begin position="1"/>
        <end position="32"/>
    </location>
</feature>
<dbReference type="InterPro" id="IPR036163">
    <property type="entry name" value="HMA_dom_sf"/>
</dbReference>
<name>A0AAV1CRJ7_OLDCO</name>
<dbReference type="Gene3D" id="3.30.70.100">
    <property type="match status" value="2"/>
</dbReference>
<keyword evidence="5" id="KW-1185">Reference proteome</keyword>
<dbReference type="PANTHER" id="PTHR46413">
    <property type="entry name" value="HEAVY METAL-ASSOCIATED ISOPRENYLATED PLANT PROTEIN 6"/>
    <property type="match status" value="1"/>
</dbReference>
<protein>
    <submittedName>
        <fullName evidence="4">OLC1v1034498C2</fullName>
    </submittedName>
</protein>
<dbReference type="GO" id="GO:0009626">
    <property type="term" value="P:plant-type hypersensitive response"/>
    <property type="evidence" value="ECO:0007669"/>
    <property type="project" value="UniProtKB-KW"/>
</dbReference>
<organism evidence="4 5">
    <name type="scientific">Oldenlandia corymbosa var. corymbosa</name>
    <dbReference type="NCBI Taxonomy" id="529605"/>
    <lineage>
        <taxon>Eukaryota</taxon>
        <taxon>Viridiplantae</taxon>
        <taxon>Streptophyta</taxon>
        <taxon>Embryophyta</taxon>
        <taxon>Tracheophyta</taxon>
        <taxon>Spermatophyta</taxon>
        <taxon>Magnoliopsida</taxon>
        <taxon>eudicotyledons</taxon>
        <taxon>Gunneridae</taxon>
        <taxon>Pentapetalae</taxon>
        <taxon>asterids</taxon>
        <taxon>lamiids</taxon>
        <taxon>Gentianales</taxon>
        <taxon>Rubiaceae</taxon>
        <taxon>Rubioideae</taxon>
        <taxon>Spermacoceae</taxon>
        <taxon>Hedyotis-Oldenlandia complex</taxon>
        <taxon>Oldenlandia</taxon>
    </lineage>
</organism>
<dbReference type="SUPFAM" id="SSF55008">
    <property type="entry name" value="HMA, heavy metal-associated domain"/>
    <property type="match status" value="2"/>
</dbReference>
<feature type="region of interest" description="Disordered" evidence="2">
    <location>
        <begin position="1"/>
        <end position="34"/>
    </location>
</feature>
<dbReference type="GO" id="GO:0016020">
    <property type="term" value="C:membrane"/>
    <property type="evidence" value="ECO:0007669"/>
    <property type="project" value="UniProtKB-SubCell"/>
</dbReference>
<dbReference type="CDD" id="cd00371">
    <property type="entry name" value="HMA"/>
    <property type="match status" value="2"/>
</dbReference>
<feature type="compositionally biased region" description="Basic and acidic residues" evidence="2">
    <location>
        <begin position="244"/>
        <end position="276"/>
    </location>
</feature>
<dbReference type="EMBL" id="OX459120">
    <property type="protein sequence ID" value="CAI9097970.1"/>
    <property type="molecule type" value="Genomic_DNA"/>
</dbReference>